<dbReference type="InterPro" id="IPR051824">
    <property type="entry name" value="LRR_Rcpt-Like_S/T_Kinase"/>
</dbReference>
<dbReference type="Gramene" id="mRNA:HanXRQr2_Chr15g0695751">
    <property type="protein sequence ID" value="mRNA:HanXRQr2_Chr15g0695751"/>
    <property type="gene ID" value="HanXRQr2_Chr15g0695751"/>
</dbReference>
<evidence type="ECO:0000256" key="1">
    <source>
        <dbReference type="ARBA" id="ARBA00004479"/>
    </source>
</evidence>
<accession>A0A9K3H4S3</accession>
<dbReference type="EMBL" id="MNCJ02000330">
    <property type="protein sequence ID" value="KAF5764758.1"/>
    <property type="molecule type" value="Genomic_DNA"/>
</dbReference>
<keyword evidence="5" id="KW-1185">Reference proteome</keyword>
<sequence length="115" mass="12941">MGFHGEDFKHVLFSLCIIFNRRIQYPKACFFLLIFVLFAVPTLSVEDNLMSATIPEELGNLASIERLFLNSNSFSGTLLASFANLNTIKEFRIGGNNFSGKIPDYIGLWQSLKSL</sequence>
<dbReference type="Proteomes" id="UP000215914">
    <property type="component" value="Unassembled WGS sequence"/>
</dbReference>
<dbReference type="InterPro" id="IPR032675">
    <property type="entry name" value="LRR_dom_sf"/>
</dbReference>
<gene>
    <name evidence="3" type="ORF">HanXRQr2_Chr15g0695711</name>
    <name evidence="4" type="ORF">HanXRQr2_Chr15g0695751</name>
</gene>
<reference evidence="3" key="1">
    <citation type="journal article" date="2017" name="Nature">
        <title>The sunflower genome provides insights into oil metabolism, flowering and Asterid evolution.</title>
        <authorList>
            <person name="Badouin H."/>
            <person name="Gouzy J."/>
            <person name="Grassa C.J."/>
            <person name="Murat F."/>
            <person name="Staton S.E."/>
            <person name="Cottret L."/>
            <person name="Lelandais-Briere C."/>
            <person name="Owens G.L."/>
            <person name="Carrere S."/>
            <person name="Mayjonade B."/>
            <person name="Legrand L."/>
            <person name="Gill N."/>
            <person name="Kane N.C."/>
            <person name="Bowers J.E."/>
            <person name="Hubner S."/>
            <person name="Bellec A."/>
            <person name="Berard A."/>
            <person name="Berges H."/>
            <person name="Blanchet N."/>
            <person name="Boniface M.C."/>
            <person name="Brunel D."/>
            <person name="Catrice O."/>
            <person name="Chaidir N."/>
            <person name="Claudel C."/>
            <person name="Donnadieu C."/>
            <person name="Faraut T."/>
            <person name="Fievet G."/>
            <person name="Helmstetter N."/>
            <person name="King M."/>
            <person name="Knapp S.J."/>
            <person name="Lai Z."/>
            <person name="Le Paslier M.C."/>
            <person name="Lippi Y."/>
            <person name="Lorenzon L."/>
            <person name="Mandel J.R."/>
            <person name="Marage G."/>
            <person name="Marchand G."/>
            <person name="Marquand E."/>
            <person name="Bret-Mestries E."/>
            <person name="Morien E."/>
            <person name="Nambeesan S."/>
            <person name="Nguyen T."/>
            <person name="Pegot-Espagnet P."/>
            <person name="Pouilly N."/>
            <person name="Raftis F."/>
            <person name="Sallet E."/>
            <person name="Schiex T."/>
            <person name="Thomas J."/>
            <person name="Vandecasteele C."/>
            <person name="Vares D."/>
            <person name="Vear F."/>
            <person name="Vautrin S."/>
            <person name="Crespi M."/>
            <person name="Mangin B."/>
            <person name="Burke J.M."/>
            <person name="Salse J."/>
            <person name="Munos S."/>
            <person name="Vincourt P."/>
            <person name="Rieseberg L.H."/>
            <person name="Langlade N.B."/>
        </authorList>
    </citation>
    <scope>NUCLEOTIDE SEQUENCE</scope>
    <source>
        <tissue evidence="3">Leaves</tissue>
    </source>
</reference>
<dbReference type="EC" id="2.7.11.1" evidence="3"/>
<reference evidence="3" key="2">
    <citation type="submission" date="2020-06" db="EMBL/GenBank/DDBJ databases">
        <title>Helianthus annuus Genome sequencing and assembly Release 2.</title>
        <authorList>
            <person name="Gouzy J."/>
            <person name="Langlade N."/>
            <person name="Munos S."/>
        </authorList>
    </citation>
    <scope>NUCLEOTIDE SEQUENCE</scope>
    <source>
        <tissue evidence="3">Leaves</tissue>
    </source>
</reference>
<organism evidence="3 5">
    <name type="scientific">Helianthus annuus</name>
    <name type="common">Common sunflower</name>
    <dbReference type="NCBI Taxonomy" id="4232"/>
    <lineage>
        <taxon>Eukaryota</taxon>
        <taxon>Viridiplantae</taxon>
        <taxon>Streptophyta</taxon>
        <taxon>Embryophyta</taxon>
        <taxon>Tracheophyta</taxon>
        <taxon>Spermatophyta</taxon>
        <taxon>Magnoliopsida</taxon>
        <taxon>eudicotyledons</taxon>
        <taxon>Gunneridae</taxon>
        <taxon>Pentapetalae</taxon>
        <taxon>asterids</taxon>
        <taxon>campanulids</taxon>
        <taxon>Asterales</taxon>
        <taxon>Asteraceae</taxon>
        <taxon>Asteroideae</taxon>
        <taxon>Heliantheae alliance</taxon>
        <taxon>Heliantheae</taxon>
        <taxon>Helianthus</taxon>
    </lineage>
</organism>
<evidence type="ECO:0000256" key="2">
    <source>
        <dbReference type="SAM" id="Phobius"/>
    </source>
</evidence>
<evidence type="ECO:0000313" key="5">
    <source>
        <dbReference type="Proteomes" id="UP000215914"/>
    </source>
</evidence>
<keyword evidence="3" id="KW-0808">Transferase</keyword>
<dbReference type="InterPro" id="IPR001611">
    <property type="entry name" value="Leu-rich_rpt"/>
</dbReference>
<comment type="subcellular location">
    <subcellularLocation>
        <location evidence="1">Membrane</location>
        <topology evidence="1">Single-pass type I membrane protein</topology>
    </subcellularLocation>
</comment>
<comment type="caution">
    <text evidence="3">The sequence shown here is derived from an EMBL/GenBank/DDBJ whole genome shotgun (WGS) entry which is preliminary data.</text>
</comment>
<feature type="transmembrane region" description="Helical" evidence="2">
    <location>
        <begin position="28"/>
        <end position="45"/>
    </location>
</feature>
<dbReference type="PANTHER" id="PTHR48006:SF81">
    <property type="entry name" value="PROTEIN KINASE DOMAIN-CONTAINING PROTEIN"/>
    <property type="match status" value="1"/>
</dbReference>
<keyword evidence="3" id="KW-0418">Kinase</keyword>
<keyword evidence="3" id="KW-0723">Serine/threonine-protein kinase</keyword>
<evidence type="ECO:0000313" key="3">
    <source>
        <dbReference type="EMBL" id="KAF5764754.1"/>
    </source>
</evidence>
<dbReference type="Pfam" id="PF00560">
    <property type="entry name" value="LRR_1"/>
    <property type="match status" value="2"/>
</dbReference>
<evidence type="ECO:0000313" key="4">
    <source>
        <dbReference type="EMBL" id="KAF5764758.1"/>
    </source>
</evidence>
<dbReference type="Gramene" id="mRNA:HanXRQr2_Chr15g0695711">
    <property type="protein sequence ID" value="mRNA:HanXRQr2_Chr15g0695711"/>
    <property type="gene ID" value="HanXRQr2_Chr15g0695711"/>
</dbReference>
<dbReference type="GO" id="GO:0016020">
    <property type="term" value="C:membrane"/>
    <property type="evidence" value="ECO:0007669"/>
    <property type="project" value="UniProtKB-SubCell"/>
</dbReference>
<keyword evidence="2" id="KW-0472">Membrane</keyword>
<dbReference type="AlphaFoldDB" id="A0A9K3H4S3"/>
<dbReference type="Gene3D" id="3.80.10.10">
    <property type="entry name" value="Ribonuclease Inhibitor"/>
    <property type="match status" value="1"/>
</dbReference>
<keyword evidence="2" id="KW-1133">Transmembrane helix</keyword>
<dbReference type="SUPFAM" id="SSF52058">
    <property type="entry name" value="L domain-like"/>
    <property type="match status" value="1"/>
</dbReference>
<dbReference type="EMBL" id="MNCJ02000330">
    <property type="protein sequence ID" value="KAF5764754.1"/>
    <property type="molecule type" value="Genomic_DNA"/>
</dbReference>
<dbReference type="PANTHER" id="PTHR48006">
    <property type="entry name" value="LEUCINE-RICH REPEAT-CONTAINING PROTEIN DDB_G0281931-RELATED"/>
    <property type="match status" value="1"/>
</dbReference>
<protein>
    <submittedName>
        <fullName evidence="3">Non-specific serine/threonine protein kinase</fullName>
        <ecNumber evidence="3">2.7.11.1</ecNumber>
    </submittedName>
</protein>
<dbReference type="GO" id="GO:0004674">
    <property type="term" value="F:protein serine/threonine kinase activity"/>
    <property type="evidence" value="ECO:0007669"/>
    <property type="project" value="UniProtKB-KW"/>
</dbReference>
<name>A0A9K3H4S3_HELAN</name>
<proteinExistence type="predicted"/>
<keyword evidence="2" id="KW-0812">Transmembrane</keyword>